<name>A0A6J2UDF1_DROLE</name>
<keyword evidence="2" id="KW-1185">Reference proteome</keyword>
<feature type="chain" id="PRO_5026662170" evidence="1">
    <location>
        <begin position="22"/>
        <end position="103"/>
    </location>
</feature>
<feature type="signal peptide" evidence="1">
    <location>
        <begin position="1"/>
        <end position="21"/>
    </location>
</feature>
<keyword evidence="1" id="KW-0732">Signal</keyword>
<organism evidence="2 3">
    <name type="scientific">Drosophila lebanonensis</name>
    <name type="common">Fruit fly</name>
    <name type="synonym">Scaptodrosophila lebanonensis</name>
    <dbReference type="NCBI Taxonomy" id="7225"/>
    <lineage>
        <taxon>Eukaryota</taxon>
        <taxon>Metazoa</taxon>
        <taxon>Ecdysozoa</taxon>
        <taxon>Arthropoda</taxon>
        <taxon>Hexapoda</taxon>
        <taxon>Insecta</taxon>
        <taxon>Pterygota</taxon>
        <taxon>Neoptera</taxon>
        <taxon>Endopterygota</taxon>
        <taxon>Diptera</taxon>
        <taxon>Brachycera</taxon>
        <taxon>Muscomorpha</taxon>
        <taxon>Ephydroidea</taxon>
        <taxon>Drosophilidae</taxon>
        <taxon>Scaptodrosophila</taxon>
    </lineage>
</organism>
<dbReference type="RefSeq" id="XP_030386175.1">
    <property type="nucleotide sequence ID" value="XM_030530315.1"/>
</dbReference>
<gene>
    <name evidence="3" type="primary">LOC115632995</name>
</gene>
<accession>A0A6J2UDF1</accession>
<evidence type="ECO:0000256" key="1">
    <source>
        <dbReference type="SAM" id="SignalP"/>
    </source>
</evidence>
<evidence type="ECO:0000313" key="2">
    <source>
        <dbReference type="Proteomes" id="UP000504634"/>
    </source>
</evidence>
<dbReference type="GeneID" id="115632995"/>
<evidence type="ECO:0000313" key="3">
    <source>
        <dbReference type="RefSeq" id="XP_030386175.1"/>
    </source>
</evidence>
<dbReference type="AlphaFoldDB" id="A0A6J2UDF1"/>
<dbReference type="OrthoDB" id="7901105at2759"/>
<reference evidence="3" key="1">
    <citation type="submission" date="2025-08" db="UniProtKB">
        <authorList>
            <consortium name="RefSeq"/>
        </authorList>
    </citation>
    <scope>IDENTIFICATION</scope>
    <source>
        <strain evidence="3">11010-0011.00</strain>
        <tissue evidence="3">Whole body</tissue>
    </source>
</reference>
<dbReference type="Proteomes" id="UP000504634">
    <property type="component" value="Unplaced"/>
</dbReference>
<sequence>MYIKLILFFSCLCLVLYYTIASKSCPLQEQCRNATATSAVCVFEEKEGCIRKFVSKCHMEIAACREHKDYSDSSDVYCEMETYLCEEGYERWTIFFGNEKALQ</sequence>
<proteinExistence type="predicted"/>
<protein>
    <submittedName>
        <fullName evidence="3">Uncharacterized protein LOC115632995</fullName>
    </submittedName>
</protein>